<evidence type="ECO:0000256" key="1">
    <source>
        <dbReference type="SAM" id="MobiDB-lite"/>
    </source>
</evidence>
<protein>
    <submittedName>
        <fullName evidence="2">Uncharacterized protein</fullName>
    </submittedName>
</protein>
<accession>A0A921FWX5</accession>
<dbReference type="Proteomes" id="UP000698173">
    <property type="component" value="Unassembled WGS sequence"/>
</dbReference>
<reference evidence="2" key="2">
    <citation type="submission" date="2021-09" db="EMBL/GenBank/DDBJ databases">
        <authorList>
            <person name="Gilroy R."/>
        </authorList>
    </citation>
    <scope>NUCLEOTIDE SEQUENCE</scope>
    <source>
        <strain evidence="2">CHK171-7178</strain>
    </source>
</reference>
<feature type="region of interest" description="Disordered" evidence="1">
    <location>
        <begin position="46"/>
        <end position="72"/>
    </location>
</feature>
<organism evidence="2 3">
    <name type="scientific">Sporosarcina psychrophila</name>
    <name type="common">Bacillus psychrophilus</name>
    <dbReference type="NCBI Taxonomy" id="1476"/>
    <lineage>
        <taxon>Bacteria</taxon>
        <taxon>Bacillati</taxon>
        <taxon>Bacillota</taxon>
        <taxon>Bacilli</taxon>
        <taxon>Bacillales</taxon>
        <taxon>Caryophanaceae</taxon>
        <taxon>Sporosarcina</taxon>
    </lineage>
</organism>
<evidence type="ECO:0000313" key="3">
    <source>
        <dbReference type="Proteomes" id="UP000698173"/>
    </source>
</evidence>
<reference evidence="2" key="1">
    <citation type="journal article" date="2021" name="PeerJ">
        <title>Extensive microbial diversity within the chicken gut microbiome revealed by metagenomics and culture.</title>
        <authorList>
            <person name="Gilroy R."/>
            <person name="Ravi A."/>
            <person name="Getino M."/>
            <person name="Pursley I."/>
            <person name="Horton D.L."/>
            <person name="Alikhan N.F."/>
            <person name="Baker D."/>
            <person name="Gharbi K."/>
            <person name="Hall N."/>
            <person name="Watson M."/>
            <person name="Adriaenssens E.M."/>
            <person name="Foster-Nyarko E."/>
            <person name="Jarju S."/>
            <person name="Secka A."/>
            <person name="Antonio M."/>
            <person name="Oren A."/>
            <person name="Chaudhuri R.R."/>
            <person name="La Ragione R."/>
            <person name="Hildebrand F."/>
            <person name="Pallen M.J."/>
        </authorList>
    </citation>
    <scope>NUCLEOTIDE SEQUENCE</scope>
    <source>
        <strain evidence="2">CHK171-7178</strain>
    </source>
</reference>
<evidence type="ECO:0000313" key="2">
    <source>
        <dbReference type="EMBL" id="HJF30559.1"/>
    </source>
</evidence>
<dbReference type="AlphaFoldDB" id="A0A921FWX5"/>
<dbReference type="EMBL" id="DYWT01000031">
    <property type="protein sequence ID" value="HJF30559.1"/>
    <property type="molecule type" value="Genomic_DNA"/>
</dbReference>
<gene>
    <name evidence="2" type="ORF">K8V56_02115</name>
</gene>
<feature type="non-terminal residue" evidence="2">
    <location>
        <position position="1"/>
    </location>
</feature>
<proteinExistence type="predicted"/>
<sequence length="106" mass="11976">EFQYIPHVLGHSLITFNRLIALQVAGPITENEMRFLKDYPEQARLRGSRSEKTESALLSGLSREASTKRRSGISGISKSLQLLGLFQWLPKSPCKARTSYSFVQHI</sequence>
<comment type="caution">
    <text evidence="2">The sequence shown here is derived from an EMBL/GenBank/DDBJ whole genome shotgun (WGS) entry which is preliminary data.</text>
</comment>
<name>A0A921FWX5_SPOPS</name>